<keyword evidence="2 3" id="KW-0663">Pyridoxal phosphate</keyword>
<evidence type="ECO:0000313" key="6">
    <source>
        <dbReference type="Proteomes" id="UP000223527"/>
    </source>
</evidence>
<feature type="compositionally biased region" description="Gly residues" evidence="4">
    <location>
        <begin position="17"/>
        <end position="27"/>
    </location>
</feature>
<name>A0A2C7ACW5_9PROT</name>
<evidence type="ECO:0000256" key="4">
    <source>
        <dbReference type="SAM" id="MobiDB-lite"/>
    </source>
</evidence>
<dbReference type="PANTHER" id="PTHR43713">
    <property type="entry name" value="GLUTAMATE-1-SEMIALDEHYDE 2,1-AMINOMUTASE"/>
    <property type="match status" value="1"/>
</dbReference>
<dbReference type="GO" id="GO:0030170">
    <property type="term" value="F:pyridoxal phosphate binding"/>
    <property type="evidence" value="ECO:0007669"/>
    <property type="project" value="InterPro"/>
</dbReference>
<dbReference type="Gene3D" id="3.90.1150.10">
    <property type="entry name" value="Aspartate Aminotransferase, domain 1"/>
    <property type="match status" value="1"/>
</dbReference>
<dbReference type="Pfam" id="PF00202">
    <property type="entry name" value="Aminotran_3"/>
    <property type="match status" value="1"/>
</dbReference>
<dbReference type="PANTHER" id="PTHR43713:SF3">
    <property type="entry name" value="GLUTAMATE-1-SEMIALDEHYDE 2,1-AMINOMUTASE 1, CHLOROPLASTIC-RELATED"/>
    <property type="match status" value="1"/>
</dbReference>
<comment type="cofactor">
    <cofactor evidence="1">
        <name>pyridoxal 5'-phosphate</name>
        <dbReference type="ChEBI" id="CHEBI:597326"/>
    </cofactor>
</comment>
<reference evidence="5 6" key="1">
    <citation type="submission" date="2017-10" db="EMBL/GenBank/DDBJ databases">
        <authorList>
            <person name="Banno H."/>
            <person name="Chua N.-H."/>
        </authorList>
    </citation>
    <scope>NUCLEOTIDE SEQUENCE [LARGE SCALE GENOMIC DNA]</scope>
    <source>
        <strain evidence="5 6">YW11</strain>
    </source>
</reference>
<accession>A0A2C7ACW5</accession>
<sequence>MSQALRPEAPKGVPQGTSGGSLGGSPGGTPSDAALRARAQAVIPGGLWGHLNAARLPEGYPQYFTAAEGCRLRDADGREYIDFMCSWGPMVVGHRHPAVEAAARRQAEQGDCMNGPAPVLVVLAELLVDTVAHADWALFAKNGTDATTACVTIARAGTGRRKVLVARGSYHGAVPWCSPSLAGVTAEDRAHLVAFDYNDTNSLDAAAEAAKGDLAAVIVTAFRHDFGRHQEMPTPEFARHLRALCDATGAALILDDVRAGFRIDLAGSWEPLGVRPDLSAFSKAIANGHPLAAVTGRERFRQAATEVYTTGSFWCGAVPMAAAVATIGELLRIDGPAHMRAMGERLRAGLDALSRRYRLPVRQTGPVQMPLMIFDDDPEWAKGDLFCATALRHGAYFHPRHNMFLSCAHGEAEIDRALEAAEAGFRAVAGR</sequence>
<evidence type="ECO:0000256" key="3">
    <source>
        <dbReference type="RuleBase" id="RU003560"/>
    </source>
</evidence>
<dbReference type="Proteomes" id="UP000223527">
    <property type="component" value="Unassembled WGS sequence"/>
</dbReference>
<dbReference type="GO" id="GO:0008483">
    <property type="term" value="F:transaminase activity"/>
    <property type="evidence" value="ECO:0007669"/>
    <property type="project" value="InterPro"/>
</dbReference>
<dbReference type="SUPFAM" id="SSF53383">
    <property type="entry name" value="PLP-dependent transferases"/>
    <property type="match status" value="1"/>
</dbReference>
<dbReference type="AlphaFoldDB" id="A0A2C7ACW5"/>
<proteinExistence type="inferred from homology"/>
<dbReference type="RefSeq" id="WP_099095108.1">
    <property type="nucleotide sequence ID" value="NZ_PDNU01000010.1"/>
</dbReference>
<comment type="similarity">
    <text evidence="3">Belongs to the class-III pyridoxal-phosphate-dependent aminotransferase family.</text>
</comment>
<dbReference type="InterPro" id="IPR015424">
    <property type="entry name" value="PyrdxlP-dep_Trfase"/>
</dbReference>
<keyword evidence="6" id="KW-1185">Reference proteome</keyword>
<dbReference type="PROSITE" id="PS00600">
    <property type="entry name" value="AA_TRANSFER_CLASS_3"/>
    <property type="match status" value="1"/>
</dbReference>
<dbReference type="Gene3D" id="3.40.640.10">
    <property type="entry name" value="Type I PLP-dependent aspartate aminotransferase-like (Major domain)"/>
    <property type="match status" value="1"/>
</dbReference>
<evidence type="ECO:0000256" key="2">
    <source>
        <dbReference type="ARBA" id="ARBA00022898"/>
    </source>
</evidence>
<dbReference type="InterPro" id="IPR015421">
    <property type="entry name" value="PyrdxlP-dep_Trfase_major"/>
</dbReference>
<dbReference type="EMBL" id="PDNU01000010">
    <property type="protein sequence ID" value="PHK95513.1"/>
    <property type="molecule type" value="Genomic_DNA"/>
</dbReference>
<comment type="caution">
    <text evidence="5">The sequence shown here is derived from an EMBL/GenBank/DDBJ whole genome shotgun (WGS) entry which is preliminary data.</text>
</comment>
<dbReference type="OrthoDB" id="9801052at2"/>
<evidence type="ECO:0000256" key="1">
    <source>
        <dbReference type="ARBA" id="ARBA00001933"/>
    </source>
</evidence>
<protein>
    <submittedName>
        <fullName evidence="5">Glutamate-1-semialdehyde 2,1-aminomutase</fullName>
    </submittedName>
</protein>
<evidence type="ECO:0000313" key="5">
    <source>
        <dbReference type="EMBL" id="PHK95513.1"/>
    </source>
</evidence>
<dbReference type="InterPro" id="IPR015422">
    <property type="entry name" value="PyrdxlP-dep_Trfase_small"/>
</dbReference>
<gene>
    <name evidence="5" type="ORF">CR162_08515</name>
</gene>
<dbReference type="InterPro" id="IPR005814">
    <property type="entry name" value="Aminotrans_3"/>
</dbReference>
<feature type="region of interest" description="Disordered" evidence="4">
    <location>
        <begin position="1"/>
        <end position="32"/>
    </location>
</feature>
<organism evidence="5 6">
    <name type="scientific">Teichococcus rhizosphaerae</name>
    <dbReference type="NCBI Taxonomy" id="1335062"/>
    <lineage>
        <taxon>Bacteria</taxon>
        <taxon>Pseudomonadati</taxon>
        <taxon>Pseudomonadota</taxon>
        <taxon>Alphaproteobacteria</taxon>
        <taxon>Acetobacterales</taxon>
        <taxon>Roseomonadaceae</taxon>
        <taxon>Roseomonas</taxon>
    </lineage>
</organism>
<dbReference type="InterPro" id="IPR049704">
    <property type="entry name" value="Aminotrans_3_PPA_site"/>
</dbReference>